<dbReference type="InterPro" id="IPR036259">
    <property type="entry name" value="MFS_trans_sf"/>
</dbReference>
<dbReference type="SUPFAM" id="SSF103473">
    <property type="entry name" value="MFS general substrate transporter"/>
    <property type="match status" value="1"/>
</dbReference>
<keyword evidence="4 6" id="KW-1133">Transmembrane helix</keyword>
<dbReference type="GO" id="GO:0022857">
    <property type="term" value="F:transmembrane transporter activity"/>
    <property type="evidence" value="ECO:0007669"/>
    <property type="project" value="InterPro"/>
</dbReference>
<dbReference type="GO" id="GO:0012505">
    <property type="term" value="C:endomembrane system"/>
    <property type="evidence" value="ECO:0007669"/>
    <property type="project" value="UniProtKB-SubCell"/>
</dbReference>
<accession>A0A183IIP4</accession>
<comment type="subcellular location">
    <subcellularLocation>
        <location evidence="1">Endomembrane system</location>
        <topology evidence="1">Multi-pass membrane protein</topology>
    </subcellularLocation>
</comment>
<keyword evidence="5 6" id="KW-0472">Membrane</keyword>
<dbReference type="EMBL" id="UZAM01007775">
    <property type="protein sequence ID" value="VDP01333.1"/>
    <property type="molecule type" value="Genomic_DNA"/>
</dbReference>
<organism evidence="9">
    <name type="scientific">Soboliphyme baturini</name>
    <dbReference type="NCBI Taxonomy" id="241478"/>
    <lineage>
        <taxon>Eukaryota</taxon>
        <taxon>Metazoa</taxon>
        <taxon>Ecdysozoa</taxon>
        <taxon>Nematoda</taxon>
        <taxon>Enoplea</taxon>
        <taxon>Dorylaimia</taxon>
        <taxon>Dioctophymatida</taxon>
        <taxon>Dioctophymatoidea</taxon>
        <taxon>Soboliphymatidae</taxon>
        <taxon>Soboliphyme</taxon>
    </lineage>
</organism>
<evidence type="ECO:0000313" key="8">
    <source>
        <dbReference type="Proteomes" id="UP000270296"/>
    </source>
</evidence>
<evidence type="ECO:0000256" key="1">
    <source>
        <dbReference type="ARBA" id="ARBA00004127"/>
    </source>
</evidence>
<dbReference type="Gene3D" id="1.20.1250.20">
    <property type="entry name" value="MFS general substrate transporter like domains"/>
    <property type="match status" value="1"/>
</dbReference>
<dbReference type="Proteomes" id="UP000270296">
    <property type="component" value="Unassembled WGS sequence"/>
</dbReference>
<dbReference type="WBParaSite" id="SBAD_0000364801-mRNA-1">
    <property type="protein sequence ID" value="SBAD_0000364801-mRNA-1"/>
    <property type="gene ID" value="SBAD_0000364801"/>
</dbReference>
<feature type="transmembrane region" description="Helical" evidence="6">
    <location>
        <begin position="195"/>
        <end position="212"/>
    </location>
</feature>
<dbReference type="OrthoDB" id="370281at2759"/>
<dbReference type="InterPro" id="IPR011701">
    <property type="entry name" value="MFS"/>
</dbReference>
<keyword evidence="2" id="KW-0813">Transport</keyword>
<evidence type="ECO:0000256" key="4">
    <source>
        <dbReference type="ARBA" id="ARBA00022989"/>
    </source>
</evidence>
<dbReference type="InterPro" id="IPR051068">
    <property type="entry name" value="MFS_Domain-Containing_Protein"/>
</dbReference>
<dbReference type="GO" id="GO:0005765">
    <property type="term" value="C:lysosomal membrane"/>
    <property type="evidence" value="ECO:0007669"/>
    <property type="project" value="TreeGrafter"/>
</dbReference>
<feature type="transmembrane region" description="Helical" evidence="6">
    <location>
        <begin position="12"/>
        <end position="32"/>
    </location>
</feature>
<proteinExistence type="predicted"/>
<gene>
    <name evidence="7" type="ORF">SBAD_LOCUS3489</name>
</gene>
<evidence type="ECO:0000313" key="7">
    <source>
        <dbReference type="EMBL" id="VDP01333.1"/>
    </source>
</evidence>
<evidence type="ECO:0000313" key="9">
    <source>
        <dbReference type="WBParaSite" id="SBAD_0000364801-mRNA-1"/>
    </source>
</evidence>
<name>A0A183IIP4_9BILA</name>
<evidence type="ECO:0000256" key="2">
    <source>
        <dbReference type="ARBA" id="ARBA00022448"/>
    </source>
</evidence>
<feature type="transmembrane region" description="Helical" evidence="6">
    <location>
        <begin position="144"/>
        <end position="167"/>
    </location>
</feature>
<evidence type="ECO:0000256" key="5">
    <source>
        <dbReference type="ARBA" id="ARBA00023136"/>
    </source>
</evidence>
<evidence type="ECO:0000256" key="3">
    <source>
        <dbReference type="ARBA" id="ARBA00022692"/>
    </source>
</evidence>
<reference evidence="7 8" key="2">
    <citation type="submission" date="2018-11" db="EMBL/GenBank/DDBJ databases">
        <authorList>
            <consortium name="Pathogen Informatics"/>
        </authorList>
    </citation>
    <scope>NUCLEOTIDE SEQUENCE [LARGE SCALE GENOMIC DNA]</scope>
</reference>
<dbReference type="AlphaFoldDB" id="A0A183IIP4"/>
<evidence type="ECO:0000256" key="6">
    <source>
        <dbReference type="SAM" id="Phobius"/>
    </source>
</evidence>
<feature type="transmembrane region" description="Helical" evidence="6">
    <location>
        <begin position="44"/>
        <end position="65"/>
    </location>
</feature>
<dbReference type="Pfam" id="PF07690">
    <property type="entry name" value="MFS_1"/>
    <property type="match status" value="1"/>
</dbReference>
<sequence length="229" mass="26584">MSSPESQRTRAISIATAFMTTGMIAGPGVHLGPVYMNMYTVPSIILMIAFMTSFALILTSFYEYVEYKELEEHSNAAEKTKMQCRVSAFVVAGSRFDVVPKFNVYATMILCFCWFSTFFTVTNMETLSSPYAMIIFNWTRKQTTVYTSLLMGISAMFSILMYSFYIWKGNKFSSLIFYKQFKLVYLCRIENRKSIIFGICMQLIYFLLTYPYPTWKSRIHYFKKAGIID</sequence>
<keyword evidence="8" id="KW-1185">Reference proteome</keyword>
<feature type="transmembrane region" description="Helical" evidence="6">
    <location>
        <begin position="104"/>
        <end position="124"/>
    </location>
</feature>
<reference evidence="9" key="1">
    <citation type="submission" date="2016-06" db="UniProtKB">
        <authorList>
            <consortium name="WormBaseParasite"/>
        </authorList>
    </citation>
    <scope>IDENTIFICATION</scope>
</reference>
<protein>
    <submittedName>
        <fullName evidence="9">Aa_trans domain-containing protein</fullName>
    </submittedName>
</protein>
<dbReference type="PANTHER" id="PTHR23510:SF3">
    <property type="entry name" value="MAJOR FACILITATOR SUPERFAMILY DOMAIN-CONTAINING PROTEIN 8"/>
    <property type="match status" value="1"/>
</dbReference>
<dbReference type="PANTHER" id="PTHR23510">
    <property type="entry name" value="INNER MEMBRANE TRANSPORT PROTEIN YAJR"/>
    <property type="match status" value="1"/>
</dbReference>
<keyword evidence="3 6" id="KW-0812">Transmembrane</keyword>